<evidence type="ECO:0000313" key="16">
    <source>
        <dbReference type="Proteomes" id="UP001139971"/>
    </source>
</evidence>
<gene>
    <name evidence="15" type="primary">fabF</name>
    <name evidence="15" type="ORF">OD750_018580</name>
</gene>
<keyword evidence="6 11" id="KW-0808">Transferase</keyword>
<dbReference type="GO" id="GO:0006633">
    <property type="term" value="P:fatty acid biosynthetic process"/>
    <property type="evidence" value="ECO:0007669"/>
    <property type="project" value="UniProtKB-UniRule"/>
</dbReference>
<comment type="pathway">
    <text evidence="1 11">Lipid metabolism; fatty acid biosynthesis.</text>
</comment>
<accession>A0A9X3YLC5</accession>
<dbReference type="PROSITE" id="PS00606">
    <property type="entry name" value="KS3_1"/>
    <property type="match status" value="1"/>
</dbReference>
<comment type="catalytic activity">
    <reaction evidence="11">
        <text>a fatty acyl-[ACP] + malonyl-[ACP] + H(+) = a 3-oxoacyl-[ACP] + holo-[ACP] + CO2</text>
        <dbReference type="Rhea" id="RHEA:22836"/>
        <dbReference type="Rhea" id="RHEA-COMP:9623"/>
        <dbReference type="Rhea" id="RHEA-COMP:9685"/>
        <dbReference type="Rhea" id="RHEA-COMP:9916"/>
        <dbReference type="Rhea" id="RHEA-COMP:14125"/>
        <dbReference type="ChEBI" id="CHEBI:15378"/>
        <dbReference type="ChEBI" id="CHEBI:16526"/>
        <dbReference type="ChEBI" id="CHEBI:64479"/>
        <dbReference type="ChEBI" id="CHEBI:78449"/>
        <dbReference type="ChEBI" id="CHEBI:78776"/>
        <dbReference type="ChEBI" id="CHEBI:138651"/>
    </reaction>
</comment>
<evidence type="ECO:0000313" key="15">
    <source>
        <dbReference type="EMBL" id="MDC8014556.1"/>
    </source>
</evidence>
<evidence type="ECO:0000256" key="6">
    <source>
        <dbReference type="ARBA" id="ARBA00022679"/>
    </source>
</evidence>
<dbReference type="InterPro" id="IPR014031">
    <property type="entry name" value="Ketoacyl_synth_C"/>
</dbReference>
<evidence type="ECO:0000256" key="5">
    <source>
        <dbReference type="ARBA" id="ARBA00022516"/>
    </source>
</evidence>
<evidence type="ECO:0000259" key="14">
    <source>
        <dbReference type="PROSITE" id="PS52004"/>
    </source>
</evidence>
<evidence type="ECO:0000256" key="2">
    <source>
        <dbReference type="ARBA" id="ARBA00008467"/>
    </source>
</evidence>
<evidence type="ECO:0000256" key="13">
    <source>
        <dbReference type="RuleBase" id="RU003694"/>
    </source>
</evidence>
<comment type="similarity">
    <text evidence="2 11 13">Belongs to the thiolase-like superfamily. Beta-ketoacyl-ACP synthases family.</text>
</comment>
<dbReference type="AlphaFoldDB" id="A0A9X3YLC5"/>
<dbReference type="EMBL" id="JAOVZO020000018">
    <property type="protein sequence ID" value="MDC8014556.1"/>
    <property type="molecule type" value="Genomic_DNA"/>
</dbReference>
<evidence type="ECO:0000256" key="11">
    <source>
        <dbReference type="PIRNR" id="PIRNR000447"/>
    </source>
</evidence>
<comment type="catalytic activity">
    <reaction evidence="11">
        <text>(9Z)-hexadecenoyl-[ACP] + malonyl-[ACP] + H(+) = 3-oxo-(11Z)-octadecenoyl-[ACP] + holo-[ACP] + CO2</text>
        <dbReference type="Rhea" id="RHEA:55040"/>
        <dbReference type="Rhea" id="RHEA-COMP:9623"/>
        <dbReference type="Rhea" id="RHEA-COMP:9685"/>
        <dbReference type="Rhea" id="RHEA-COMP:10800"/>
        <dbReference type="Rhea" id="RHEA-COMP:14074"/>
        <dbReference type="ChEBI" id="CHEBI:15378"/>
        <dbReference type="ChEBI" id="CHEBI:16526"/>
        <dbReference type="ChEBI" id="CHEBI:64479"/>
        <dbReference type="ChEBI" id="CHEBI:78449"/>
        <dbReference type="ChEBI" id="CHEBI:83989"/>
        <dbReference type="ChEBI" id="CHEBI:138538"/>
        <dbReference type="EC" id="2.3.1.179"/>
    </reaction>
</comment>
<evidence type="ECO:0000256" key="10">
    <source>
        <dbReference type="ARBA" id="ARBA00023315"/>
    </source>
</evidence>
<evidence type="ECO:0000256" key="4">
    <source>
        <dbReference type="ARBA" id="ARBA00014657"/>
    </source>
</evidence>
<evidence type="ECO:0000256" key="1">
    <source>
        <dbReference type="ARBA" id="ARBA00005194"/>
    </source>
</evidence>
<dbReference type="SUPFAM" id="SSF53901">
    <property type="entry name" value="Thiolase-like"/>
    <property type="match status" value="2"/>
</dbReference>
<protein>
    <recommendedName>
        <fullName evidence="4 11">3-oxoacyl-[acyl-carrier-protein] synthase 2</fullName>
        <ecNumber evidence="3 11">2.3.1.179</ecNumber>
    </recommendedName>
</protein>
<proteinExistence type="inferred from homology"/>
<keyword evidence="10 11" id="KW-0012">Acyltransferase</keyword>
<dbReference type="PIRSF" id="PIRSF000447">
    <property type="entry name" value="KAS_II"/>
    <property type="match status" value="1"/>
</dbReference>
<dbReference type="InterPro" id="IPR020841">
    <property type="entry name" value="PKS_Beta-ketoAc_synthase_dom"/>
</dbReference>
<reference evidence="15" key="1">
    <citation type="submission" date="2023-02" db="EMBL/GenBank/DDBJ databases">
        <title>Tahibacter soli sp. nov. isolated from soil.</title>
        <authorList>
            <person name="Baek J.H."/>
            <person name="Lee J.K."/>
            <person name="Choi D.G."/>
            <person name="Jeon C.O."/>
        </authorList>
    </citation>
    <scope>NUCLEOTIDE SEQUENCE</scope>
    <source>
        <strain evidence="15">BL</strain>
    </source>
</reference>
<evidence type="ECO:0000256" key="8">
    <source>
        <dbReference type="ARBA" id="ARBA00023098"/>
    </source>
</evidence>
<keyword evidence="7" id="KW-0276">Fatty acid metabolism</keyword>
<dbReference type="SMART" id="SM00825">
    <property type="entry name" value="PKS_KS"/>
    <property type="match status" value="1"/>
</dbReference>
<dbReference type="InterPro" id="IPR018201">
    <property type="entry name" value="Ketoacyl_synth_AS"/>
</dbReference>
<dbReference type="InterPro" id="IPR017568">
    <property type="entry name" value="3-oxoacyl-ACP_synth-2"/>
</dbReference>
<dbReference type="CDD" id="cd00834">
    <property type="entry name" value="KAS_I_II"/>
    <property type="match status" value="1"/>
</dbReference>
<keyword evidence="8" id="KW-0443">Lipid metabolism</keyword>
<dbReference type="NCBIfam" id="TIGR03150">
    <property type="entry name" value="fabF"/>
    <property type="match status" value="1"/>
</dbReference>
<dbReference type="PROSITE" id="PS52004">
    <property type="entry name" value="KS3_2"/>
    <property type="match status" value="1"/>
</dbReference>
<evidence type="ECO:0000256" key="9">
    <source>
        <dbReference type="ARBA" id="ARBA00023160"/>
    </source>
</evidence>
<dbReference type="Proteomes" id="UP001139971">
    <property type="component" value="Unassembled WGS sequence"/>
</dbReference>
<dbReference type="PANTHER" id="PTHR11712:SF336">
    <property type="entry name" value="3-OXOACYL-[ACYL-CARRIER-PROTEIN] SYNTHASE, MITOCHONDRIAL"/>
    <property type="match status" value="1"/>
</dbReference>
<comment type="function">
    <text evidence="11">Involved in the type II fatty acid elongation cycle. Catalyzes the elongation of a wide range of acyl-ACP by the addition of two carbons from malonyl-ACP to an acyl acceptor. Can efficiently catalyze the conversion of palmitoleoyl-ACP (cis-hexadec-9-enoyl-ACP) to cis-vaccenoyl-ACP (cis-octadec-11-enoyl-ACP), an essential step in the thermal regulation of fatty acid composition.</text>
</comment>
<dbReference type="EC" id="2.3.1.179" evidence="3 11"/>
<dbReference type="GO" id="GO:0005829">
    <property type="term" value="C:cytosol"/>
    <property type="evidence" value="ECO:0007669"/>
    <property type="project" value="TreeGrafter"/>
</dbReference>
<sequence>MDNAKRRVVVTGLGTVSPVGNDVDTAWRNVRDAVSGIGPITHFDTAAYATKIAGQVRDFDATRYMSAKEVRFTDPFIHYGVAAGRQAFDDAGLAVTPENAARIGVAIGSGIGGIGTMETTSLLLAERGPRRISPFFLPGSMINMASGFLSIGLGLEGPNLCTTTACSTATHSIGLALRTIQHGDADVMIAGGSEHSTTGTAIAGFCSARAMSTRNDAPGEASRPWDAERDGFVLSDGAGALVLEEYEHAKARGAKIYAELAGFGMSSDAYHVTAPEPSGDGARRSMRNALADAGLNPADVGYVNAHATSTELGDRAEVQAIYAAFGEHARRLAVSSTKSTTGHLLGAAGAVEAIYSVLALHYGVIPPTANLHVPGEGCDLDFVPRVARDAKLVAAISNSFGFGGTNGTLAFKKV</sequence>
<dbReference type="GO" id="GO:0004315">
    <property type="term" value="F:3-oxoacyl-[acyl-carrier-protein] synthase activity"/>
    <property type="evidence" value="ECO:0007669"/>
    <property type="project" value="UniProtKB-UniRule"/>
</dbReference>
<dbReference type="Pfam" id="PF00109">
    <property type="entry name" value="ketoacyl-synt"/>
    <property type="match status" value="1"/>
</dbReference>
<dbReference type="Gene3D" id="3.40.47.10">
    <property type="match status" value="1"/>
</dbReference>
<dbReference type="FunFam" id="3.40.47.10:FF:000009">
    <property type="entry name" value="3-oxoacyl-[acyl-carrier-protein] synthase 2"/>
    <property type="match status" value="1"/>
</dbReference>
<organism evidence="15 16">
    <name type="scientific">Tahibacter soli</name>
    <dbReference type="NCBI Taxonomy" id="2983605"/>
    <lineage>
        <taxon>Bacteria</taxon>
        <taxon>Pseudomonadati</taxon>
        <taxon>Pseudomonadota</taxon>
        <taxon>Gammaproteobacteria</taxon>
        <taxon>Lysobacterales</taxon>
        <taxon>Rhodanobacteraceae</taxon>
        <taxon>Tahibacter</taxon>
    </lineage>
</organism>
<feature type="domain" description="Ketosynthase family 3 (KS3)" evidence="14">
    <location>
        <begin position="5"/>
        <end position="413"/>
    </location>
</feature>
<name>A0A9X3YLC5_9GAMM</name>
<keyword evidence="5 11" id="KW-0444">Lipid biosynthesis</keyword>
<dbReference type="RefSeq" id="WP_263542227.1">
    <property type="nucleotide sequence ID" value="NZ_JAOVZO020000018.1"/>
</dbReference>
<dbReference type="InterPro" id="IPR000794">
    <property type="entry name" value="Beta-ketoacyl_synthase"/>
</dbReference>
<evidence type="ECO:0000256" key="12">
    <source>
        <dbReference type="PIRSR" id="PIRSR000447-1"/>
    </source>
</evidence>
<comment type="caution">
    <text evidence="15">The sequence shown here is derived from an EMBL/GenBank/DDBJ whole genome shotgun (WGS) entry which is preliminary data.</text>
</comment>
<dbReference type="InterPro" id="IPR014030">
    <property type="entry name" value="Ketoacyl_synth_N"/>
</dbReference>
<dbReference type="NCBIfam" id="NF005589">
    <property type="entry name" value="PRK07314.1"/>
    <property type="match status" value="1"/>
</dbReference>
<keyword evidence="9 11" id="KW-0275">Fatty acid biosynthesis</keyword>
<dbReference type="PANTHER" id="PTHR11712">
    <property type="entry name" value="POLYKETIDE SYNTHASE-RELATED"/>
    <property type="match status" value="1"/>
</dbReference>
<evidence type="ECO:0000256" key="3">
    <source>
        <dbReference type="ARBA" id="ARBA00012356"/>
    </source>
</evidence>
<keyword evidence="16" id="KW-1185">Reference proteome</keyword>
<feature type="active site" description="For beta-ketoacyl synthase activity" evidence="12">
    <location>
        <position position="166"/>
    </location>
</feature>
<dbReference type="Pfam" id="PF02801">
    <property type="entry name" value="Ketoacyl-synt_C"/>
    <property type="match status" value="1"/>
</dbReference>
<evidence type="ECO:0000256" key="7">
    <source>
        <dbReference type="ARBA" id="ARBA00022832"/>
    </source>
</evidence>
<dbReference type="InterPro" id="IPR016039">
    <property type="entry name" value="Thiolase-like"/>
</dbReference>